<dbReference type="RefSeq" id="WP_099604511.1">
    <property type="nucleotide sequence ID" value="NZ_JBFLAA010000005.1"/>
</dbReference>
<keyword evidence="3" id="KW-1185">Reference proteome</keyword>
<evidence type="ECO:0000313" key="2">
    <source>
        <dbReference type="EMBL" id="MFC6068670.1"/>
    </source>
</evidence>
<keyword evidence="1" id="KW-0175">Coiled coil</keyword>
<dbReference type="EMBL" id="JBHRFL010000003">
    <property type="protein sequence ID" value="MFC6068670.1"/>
    <property type="molecule type" value="Genomic_DNA"/>
</dbReference>
<sequence>MRALFTALLVGVSLMGCARQQESEAMDVASSAHEAAAKANRALDDGVASGTTMGNEIEELQNRLDAVEQENRQLRADVDELEHEVRSLKIQSY</sequence>
<protein>
    <submittedName>
        <fullName evidence="2">Uncharacterized protein</fullName>
    </submittedName>
</protein>
<dbReference type="PROSITE" id="PS51257">
    <property type="entry name" value="PROKAR_LIPOPROTEIN"/>
    <property type="match status" value="1"/>
</dbReference>
<feature type="coiled-coil region" evidence="1">
    <location>
        <begin position="50"/>
        <end position="91"/>
    </location>
</feature>
<reference evidence="2 3" key="1">
    <citation type="submission" date="2024-09" db="EMBL/GenBank/DDBJ databases">
        <title>Whole genome analysis of Stenotrophomonas geniculata MK-1, and its biological control impact on peanut foliage fungus diseases.</title>
        <authorList>
            <person name="Ahsan T."/>
        </authorList>
    </citation>
    <scope>NUCLEOTIDE SEQUENCE [LARGE SCALE GENOMIC DNA]</scope>
    <source>
        <strain evidence="2 3">MK-1</strain>
    </source>
</reference>
<name>A0ABW1MXB7_9GAMM</name>
<dbReference type="Proteomes" id="UP001596115">
    <property type="component" value="Unassembled WGS sequence"/>
</dbReference>
<evidence type="ECO:0000256" key="1">
    <source>
        <dbReference type="SAM" id="Coils"/>
    </source>
</evidence>
<organism evidence="2 3">
    <name type="scientific">Stenotrophomonas geniculata</name>
    <dbReference type="NCBI Taxonomy" id="86188"/>
    <lineage>
        <taxon>Bacteria</taxon>
        <taxon>Pseudomonadati</taxon>
        <taxon>Pseudomonadota</taxon>
        <taxon>Gammaproteobacteria</taxon>
        <taxon>Lysobacterales</taxon>
        <taxon>Lysobacteraceae</taxon>
        <taxon>Stenotrophomonas</taxon>
    </lineage>
</organism>
<proteinExistence type="predicted"/>
<gene>
    <name evidence="2" type="ORF">ACFLLB_03680</name>
</gene>
<accession>A0ABW1MXB7</accession>
<evidence type="ECO:0000313" key="3">
    <source>
        <dbReference type="Proteomes" id="UP001596115"/>
    </source>
</evidence>
<comment type="caution">
    <text evidence="2">The sequence shown here is derived from an EMBL/GenBank/DDBJ whole genome shotgun (WGS) entry which is preliminary data.</text>
</comment>